<sequence>PTLEASMDDDSWRPPTDAELKVLEARRERQDKISMIMGDYLLRGYKMLGDICDVCSTILLEDRQSNKYCIACSEVDTSENLKDNPELEANSVPQSREPQATELTPLLPDRDRYAPRGDPSSGDTHASPVVGLPVFQSDNNASPADTCLDATTAQRVVRDKLEWATRELRTCSSVDLSIQMCNLVKSCAEALLALRNLGL</sequence>
<gene>
    <name evidence="2" type="ORF">IscW_ISCW014657</name>
</gene>
<dbReference type="OrthoDB" id="28939at2759"/>
<name>B7QJK8_IXOSC</name>
<dbReference type="EMBL" id="DS953045">
    <property type="protein sequence ID" value="EEC19030.1"/>
    <property type="molecule type" value="Genomic_DNA"/>
</dbReference>
<dbReference type="EnsemblMetazoa" id="ISCW014657-RA">
    <property type="protein sequence ID" value="ISCW014657-PA"/>
    <property type="gene ID" value="ISCW014657"/>
</dbReference>
<dbReference type="Pfam" id="PF06677">
    <property type="entry name" value="Auto_anti-p27"/>
    <property type="match status" value="1"/>
</dbReference>
<dbReference type="VEuPathDB" id="VectorBase:ISCP_029345"/>
<evidence type="ECO:0000313" key="4">
    <source>
        <dbReference type="Proteomes" id="UP000001555"/>
    </source>
</evidence>
<feature type="compositionally biased region" description="Polar residues" evidence="1">
    <location>
        <begin position="91"/>
        <end position="102"/>
    </location>
</feature>
<dbReference type="Proteomes" id="UP000001555">
    <property type="component" value="Unassembled WGS sequence"/>
</dbReference>
<evidence type="ECO:0000256" key="1">
    <source>
        <dbReference type="SAM" id="MobiDB-lite"/>
    </source>
</evidence>
<evidence type="ECO:0000313" key="3">
    <source>
        <dbReference type="EnsemblMetazoa" id="ISCW014657-PA"/>
    </source>
</evidence>
<dbReference type="PANTHER" id="PTHR16537:SF1">
    <property type="entry name" value="PROTEIN ZNRD2"/>
    <property type="match status" value="1"/>
</dbReference>
<feature type="non-terminal residue" evidence="2">
    <location>
        <position position="1"/>
    </location>
</feature>
<dbReference type="HOGENOM" id="CLU_058702_0_0_1"/>
<dbReference type="PANTHER" id="PTHR16537">
    <property type="entry name" value="SJOEGREN SYNDROME/SCLERODERMA AUTOANTIGEN 1"/>
    <property type="match status" value="1"/>
</dbReference>
<evidence type="ECO:0000313" key="2">
    <source>
        <dbReference type="EMBL" id="EEC19030.1"/>
    </source>
</evidence>
<feature type="region of interest" description="Disordered" evidence="1">
    <location>
        <begin position="82"/>
        <end position="130"/>
    </location>
</feature>
<dbReference type="EMBL" id="ABJB010998460">
    <property type="status" value="NOT_ANNOTATED_CDS"/>
    <property type="molecule type" value="Genomic_DNA"/>
</dbReference>
<keyword evidence="4" id="KW-1185">Reference proteome</keyword>
<feature type="non-terminal residue" evidence="2">
    <location>
        <position position="199"/>
    </location>
</feature>
<accession>B7QJK8</accession>
<dbReference type="InterPro" id="IPR009563">
    <property type="entry name" value="SSSCA1"/>
</dbReference>
<dbReference type="AlphaFoldDB" id="B7QJK8"/>
<dbReference type="STRING" id="6945.B7QJK8"/>
<dbReference type="InterPro" id="IPR051888">
    <property type="entry name" value="UPF0148_domain"/>
</dbReference>
<dbReference type="VEuPathDB" id="VectorBase:ISCW014657"/>
<evidence type="ECO:0007829" key="5">
    <source>
        <dbReference type="PeptideAtlas" id="B7QJK8"/>
    </source>
</evidence>
<reference evidence="2 4" key="1">
    <citation type="submission" date="2008-03" db="EMBL/GenBank/DDBJ databases">
        <title>Annotation of Ixodes scapularis.</title>
        <authorList>
            <consortium name="Ixodes scapularis Genome Project Consortium"/>
            <person name="Caler E."/>
            <person name="Hannick L.I."/>
            <person name="Bidwell S."/>
            <person name="Joardar V."/>
            <person name="Thiagarajan M."/>
            <person name="Amedeo P."/>
            <person name="Galinsky K.J."/>
            <person name="Schobel S."/>
            <person name="Inman J."/>
            <person name="Hostetler J."/>
            <person name="Miller J."/>
            <person name="Hammond M."/>
            <person name="Megy K."/>
            <person name="Lawson D."/>
            <person name="Kodira C."/>
            <person name="Sutton G."/>
            <person name="Meyer J."/>
            <person name="Hill C.A."/>
            <person name="Birren B."/>
            <person name="Nene V."/>
            <person name="Collins F."/>
            <person name="Alarcon-Chaidez F."/>
            <person name="Wikel S."/>
            <person name="Strausberg R."/>
        </authorList>
    </citation>
    <scope>NUCLEOTIDE SEQUENCE [LARGE SCALE GENOMIC DNA]</scope>
    <source>
        <strain evidence="4">Wikel</strain>
        <strain evidence="2">Wikel colony</strain>
    </source>
</reference>
<keyword evidence="5" id="KW-1267">Proteomics identification</keyword>
<organism>
    <name type="scientific">Ixodes scapularis</name>
    <name type="common">Black-legged tick</name>
    <name type="synonym">Deer tick</name>
    <dbReference type="NCBI Taxonomy" id="6945"/>
    <lineage>
        <taxon>Eukaryota</taxon>
        <taxon>Metazoa</taxon>
        <taxon>Ecdysozoa</taxon>
        <taxon>Arthropoda</taxon>
        <taxon>Chelicerata</taxon>
        <taxon>Arachnida</taxon>
        <taxon>Acari</taxon>
        <taxon>Parasitiformes</taxon>
        <taxon>Ixodida</taxon>
        <taxon>Ixodoidea</taxon>
        <taxon>Ixodidae</taxon>
        <taxon>Ixodinae</taxon>
        <taxon>Ixodes</taxon>
    </lineage>
</organism>
<dbReference type="VEuPathDB" id="VectorBase:ISCI014657"/>
<dbReference type="PaxDb" id="6945-B7QJK8"/>
<proteinExistence type="evidence at protein level"/>
<protein>
    <submittedName>
        <fullName evidence="2 3">Sjoegren syndrome/scleroderma autoantigen, putative</fullName>
    </submittedName>
</protein>
<reference evidence="3" key="2">
    <citation type="submission" date="2020-05" db="UniProtKB">
        <authorList>
            <consortium name="EnsemblMetazoa"/>
        </authorList>
    </citation>
    <scope>IDENTIFICATION</scope>
    <source>
        <strain evidence="3">wikel</strain>
    </source>
</reference>